<comment type="catalytic activity">
    <reaction evidence="1">
        <text>L-glutamyl-[protein] + S-adenosyl-L-methionine = [protein]-L-glutamate 5-O-methyl ester + S-adenosyl-L-homocysteine</text>
        <dbReference type="Rhea" id="RHEA:24452"/>
        <dbReference type="Rhea" id="RHEA-COMP:10208"/>
        <dbReference type="Rhea" id="RHEA-COMP:10311"/>
        <dbReference type="ChEBI" id="CHEBI:29973"/>
        <dbReference type="ChEBI" id="CHEBI:57856"/>
        <dbReference type="ChEBI" id="CHEBI:59789"/>
        <dbReference type="ChEBI" id="CHEBI:82795"/>
        <dbReference type="EC" id="2.1.1.80"/>
    </reaction>
</comment>
<dbReference type="InterPro" id="IPR000780">
    <property type="entry name" value="CheR_MeTrfase"/>
</dbReference>
<keyword evidence="3" id="KW-0489">Methyltransferase</keyword>
<reference evidence="7 8" key="1">
    <citation type="submission" date="2020-11" db="EMBL/GenBank/DDBJ databases">
        <title>Description of Pontivivens ytuae sp. nov. isolated from deep sea sediment of Mariana Trench.</title>
        <authorList>
            <person name="Wang Z."/>
            <person name="Sun Q.-L."/>
            <person name="Xu X.-D."/>
            <person name="Tang Y.-Z."/>
            <person name="Zhang J."/>
        </authorList>
    </citation>
    <scope>NUCLEOTIDE SEQUENCE [LARGE SCALE GENOMIC DNA]</scope>
    <source>
        <strain evidence="7 8">MT2928</strain>
    </source>
</reference>
<proteinExistence type="predicted"/>
<dbReference type="KEGG" id="poz:I0K15_11190"/>
<dbReference type="SMART" id="SM00138">
    <property type="entry name" value="MeTrc"/>
    <property type="match status" value="1"/>
</dbReference>
<evidence type="ECO:0000256" key="2">
    <source>
        <dbReference type="ARBA" id="ARBA00012534"/>
    </source>
</evidence>
<dbReference type="EMBL" id="CP064942">
    <property type="protein sequence ID" value="QPH52391.1"/>
    <property type="molecule type" value="Genomic_DNA"/>
</dbReference>
<dbReference type="InterPro" id="IPR036804">
    <property type="entry name" value="CheR_N_sf"/>
</dbReference>
<keyword evidence="8" id="KW-1185">Reference proteome</keyword>
<dbReference type="Proteomes" id="UP000594800">
    <property type="component" value="Chromosome"/>
</dbReference>
<evidence type="ECO:0000256" key="4">
    <source>
        <dbReference type="ARBA" id="ARBA00022679"/>
    </source>
</evidence>
<dbReference type="Gene3D" id="3.40.50.150">
    <property type="entry name" value="Vaccinia Virus protein VP39"/>
    <property type="match status" value="1"/>
</dbReference>
<dbReference type="InterPro" id="IPR050903">
    <property type="entry name" value="Bact_Chemotaxis_MeTrfase"/>
</dbReference>
<evidence type="ECO:0000256" key="3">
    <source>
        <dbReference type="ARBA" id="ARBA00022603"/>
    </source>
</evidence>
<keyword evidence="4" id="KW-0808">Transferase</keyword>
<dbReference type="PROSITE" id="PS50123">
    <property type="entry name" value="CHER"/>
    <property type="match status" value="1"/>
</dbReference>
<dbReference type="PRINTS" id="PR00996">
    <property type="entry name" value="CHERMTFRASE"/>
</dbReference>
<evidence type="ECO:0000256" key="1">
    <source>
        <dbReference type="ARBA" id="ARBA00001541"/>
    </source>
</evidence>
<organism evidence="7 8">
    <name type="scientific">Pontivivens ytuae</name>
    <dbReference type="NCBI Taxonomy" id="2789856"/>
    <lineage>
        <taxon>Bacteria</taxon>
        <taxon>Pseudomonadati</taxon>
        <taxon>Pseudomonadota</taxon>
        <taxon>Alphaproteobacteria</taxon>
        <taxon>Rhodobacterales</taxon>
        <taxon>Paracoccaceae</taxon>
        <taxon>Pontivivens</taxon>
    </lineage>
</organism>
<dbReference type="EC" id="2.1.1.80" evidence="2"/>
<dbReference type="Gene3D" id="1.10.155.10">
    <property type="entry name" value="Chemotaxis receptor methyltransferase CheR, N-terminal domain"/>
    <property type="match status" value="1"/>
</dbReference>
<dbReference type="SUPFAM" id="SSF47757">
    <property type="entry name" value="Chemotaxis receptor methyltransferase CheR, N-terminal domain"/>
    <property type="match status" value="1"/>
</dbReference>
<evidence type="ECO:0000259" key="6">
    <source>
        <dbReference type="PROSITE" id="PS50123"/>
    </source>
</evidence>
<evidence type="ECO:0000313" key="8">
    <source>
        <dbReference type="Proteomes" id="UP000594800"/>
    </source>
</evidence>
<feature type="domain" description="CheR-type methyltransferase" evidence="6">
    <location>
        <begin position="1"/>
        <end position="250"/>
    </location>
</feature>
<evidence type="ECO:0000313" key="7">
    <source>
        <dbReference type="EMBL" id="QPH52391.1"/>
    </source>
</evidence>
<keyword evidence="5" id="KW-0949">S-adenosyl-L-methionine</keyword>
<dbReference type="Pfam" id="PF01739">
    <property type="entry name" value="CheR"/>
    <property type="match status" value="1"/>
</dbReference>
<evidence type="ECO:0000256" key="5">
    <source>
        <dbReference type="ARBA" id="ARBA00022691"/>
    </source>
</evidence>
<dbReference type="InterPro" id="IPR022641">
    <property type="entry name" value="CheR_N"/>
</dbReference>
<dbReference type="AlphaFoldDB" id="A0A7S9LNX7"/>
<protein>
    <recommendedName>
        <fullName evidence="2">protein-glutamate O-methyltransferase</fullName>
        <ecNumber evidence="2">2.1.1.80</ecNumber>
    </recommendedName>
</protein>
<dbReference type="InterPro" id="IPR029063">
    <property type="entry name" value="SAM-dependent_MTases_sf"/>
</dbReference>
<gene>
    <name evidence="7" type="ORF">I0K15_11190</name>
</gene>
<sequence length="250" mass="27906">MSHELGIVLRPHKQATVAARLMRRGELLGLTTLNDYLEHLESPAGSGERGKFIETVTTNMTSFYREPHHFDLLADHLRQDRLRDTPLRLWSAGSANGAEAWSMGLTALDTLPTIRSTAMRLLATDVDRAQVAMVARPSYPLGQIGQIPAHLHRHLERDHAMFRPGAALRALVRPRCLNLMDPFPFKGPFQVIFCRNTLMYFSPATKEGVLHRLIEVLDDGGLLCLGHSEALMTVPRALKAIGTTAYRKRG</sequence>
<dbReference type="SUPFAM" id="SSF53335">
    <property type="entry name" value="S-adenosyl-L-methionine-dependent methyltransferases"/>
    <property type="match status" value="1"/>
</dbReference>
<dbReference type="Pfam" id="PF03705">
    <property type="entry name" value="CheR_N"/>
    <property type="match status" value="1"/>
</dbReference>
<dbReference type="GO" id="GO:0008983">
    <property type="term" value="F:protein-glutamate O-methyltransferase activity"/>
    <property type="evidence" value="ECO:0007669"/>
    <property type="project" value="UniProtKB-EC"/>
</dbReference>
<dbReference type="PANTHER" id="PTHR24422">
    <property type="entry name" value="CHEMOTAXIS PROTEIN METHYLTRANSFERASE"/>
    <property type="match status" value="1"/>
</dbReference>
<accession>A0A7S9LNX7</accession>
<dbReference type="RefSeq" id="WP_196101605.1">
    <property type="nucleotide sequence ID" value="NZ_CP064942.1"/>
</dbReference>
<dbReference type="PANTHER" id="PTHR24422:SF19">
    <property type="entry name" value="CHEMOTAXIS PROTEIN METHYLTRANSFERASE"/>
    <property type="match status" value="1"/>
</dbReference>
<dbReference type="InterPro" id="IPR022642">
    <property type="entry name" value="CheR_C"/>
</dbReference>
<name>A0A7S9LNX7_9RHOB</name>
<dbReference type="GO" id="GO:0032259">
    <property type="term" value="P:methylation"/>
    <property type="evidence" value="ECO:0007669"/>
    <property type="project" value="UniProtKB-KW"/>
</dbReference>